<dbReference type="InterPro" id="IPR003439">
    <property type="entry name" value="ABC_transporter-like_ATP-bd"/>
</dbReference>
<dbReference type="KEGG" id="tbn:TBH_C2563"/>
<comment type="similarity">
    <text evidence="4">Belongs to the ABC transporter superfamily. ABCF family. YheS subfamily.</text>
</comment>
<dbReference type="Pfam" id="PF12848">
    <property type="entry name" value="ABC_tran_Xtn"/>
    <property type="match status" value="1"/>
</dbReference>
<dbReference type="InterPro" id="IPR032781">
    <property type="entry name" value="ABC_tran_Xtn"/>
</dbReference>
<evidence type="ECO:0000256" key="7">
    <source>
        <dbReference type="SAM" id="MobiDB-lite"/>
    </source>
</evidence>
<sequence length="634" mass="71020">MLHFQNLSLRRGSKLLFEDANFQIHPGQKVGITGANGTGKSSLFALIRGTLQADSGDLKLPGEWVIAWVAQETPQDSRPAMEYVLDGDQELRQIEAAIEQAQTREDGHQLALLHGQFEQIGGYQARSRAGQLLNGLGFKPGDEQRPVTDFSGGWRMRLNLARALICRSDLLLLDEPTNHLDLDAVIWLENWLKRYPGTLLLISHDREFLDAVTDHIAHIEQGKLTLYSGNYSAFERIRAEQLANQQAEHLKQQREIAHIKSYVDRFRAKATKARQAQSRLKALERMELIAPAHVDSPFHFRFREPEKTPHPLLRLEDAAAGYGDKAIVSGIGMSLSPGDRIGLLGPNGAGKSTFIKLLSGNLPLMYGKLETAQDLKIGYFAQHQVEQLHPEHSPLEHLTQLDPQAREQALRDYLGGFGFPGDKALEKTAPFSGGEKSRLALALLIYQRPNLLLLDEPTNHLDLEMRQALATALQDFTGAMVIVSHDRHLLRVSTDELLLVHDGRVKEFEGSLDDYPGWLAAQRSRDPDATGTRTEPDNSAHKDRKQTKREAAARRQALQPLKNRVASAEKKLDQLHRQQKALETQLADNTLYETANKDKLKQLLADKAEVDARCEEQEMIWLEASEALECAESA</sequence>
<evidence type="ECO:0000313" key="10">
    <source>
        <dbReference type="Proteomes" id="UP000031631"/>
    </source>
</evidence>
<dbReference type="GO" id="GO:0005524">
    <property type="term" value="F:ATP binding"/>
    <property type="evidence" value="ECO:0007669"/>
    <property type="project" value="UniProtKB-KW"/>
</dbReference>
<organism evidence="9 10">
    <name type="scientific">Thiolapillus brandeum</name>
    <dbReference type="NCBI Taxonomy" id="1076588"/>
    <lineage>
        <taxon>Bacteria</taxon>
        <taxon>Pseudomonadati</taxon>
        <taxon>Pseudomonadota</taxon>
        <taxon>Gammaproteobacteria</taxon>
        <taxon>Chromatiales</taxon>
        <taxon>Sedimenticolaceae</taxon>
        <taxon>Thiolapillus</taxon>
    </lineage>
</organism>
<keyword evidence="3 9" id="KW-0067">ATP-binding</keyword>
<evidence type="ECO:0000313" key="9">
    <source>
        <dbReference type="EMBL" id="BAO45469.1"/>
    </source>
</evidence>
<dbReference type="InterPro" id="IPR050611">
    <property type="entry name" value="ABCF"/>
</dbReference>
<name>A0A7U6GKU9_9GAMM</name>
<feature type="compositionally biased region" description="Basic and acidic residues" evidence="7">
    <location>
        <begin position="523"/>
        <end position="541"/>
    </location>
</feature>
<dbReference type="AlphaFoldDB" id="A0A7U6GKU9"/>
<dbReference type="Gene3D" id="3.40.50.300">
    <property type="entry name" value="P-loop containing nucleotide triphosphate hydrolases"/>
    <property type="match status" value="2"/>
</dbReference>
<evidence type="ECO:0000256" key="5">
    <source>
        <dbReference type="ARBA" id="ARBA00069073"/>
    </source>
</evidence>
<dbReference type="OrthoDB" id="9762051at2"/>
<dbReference type="InterPro" id="IPR017871">
    <property type="entry name" value="ABC_transporter-like_CS"/>
</dbReference>
<evidence type="ECO:0000259" key="8">
    <source>
        <dbReference type="PROSITE" id="PS50893"/>
    </source>
</evidence>
<evidence type="ECO:0000256" key="1">
    <source>
        <dbReference type="ARBA" id="ARBA00022737"/>
    </source>
</evidence>
<dbReference type="PANTHER" id="PTHR19211:SF14">
    <property type="entry name" value="ATP-BINDING CASSETTE SUB-FAMILY F MEMBER 1"/>
    <property type="match status" value="1"/>
</dbReference>
<accession>A0A7U6GKU9</accession>
<evidence type="ECO:0000256" key="3">
    <source>
        <dbReference type="ARBA" id="ARBA00022840"/>
    </source>
</evidence>
<keyword evidence="2" id="KW-0547">Nucleotide-binding</keyword>
<reference evidence="9 10" key="1">
    <citation type="journal article" date="2014" name="PLoS ONE">
        <title>Physiological and genomic features of a novel sulfur-oxidizing gammaproteobacterium belonging to a previously uncultivated symbiotic lineage isolated from a hydrothermal vent.</title>
        <authorList>
            <person name="Nunoura T."/>
            <person name="Takaki Y."/>
            <person name="Kazama H."/>
            <person name="Kakuta J."/>
            <person name="Shimamura S."/>
            <person name="Makita H."/>
            <person name="Hirai M."/>
            <person name="Miyazaki M."/>
            <person name="Takai K."/>
        </authorList>
    </citation>
    <scope>NUCLEOTIDE SEQUENCE [LARGE SCALE GENOMIC DNA]</scope>
    <source>
        <strain evidence="9 10">Hiromi1</strain>
    </source>
</reference>
<evidence type="ECO:0000256" key="4">
    <source>
        <dbReference type="ARBA" id="ARBA00061571"/>
    </source>
</evidence>
<dbReference type="GO" id="GO:0016887">
    <property type="term" value="F:ATP hydrolysis activity"/>
    <property type="evidence" value="ECO:0007669"/>
    <property type="project" value="InterPro"/>
</dbReference>
<dbReference type="Proteomes" id="UP000031631">
    <property type="component" value="Chromosome"/>
</dbReference>
<dbReference type="PANTHER" id="PTHR19211">
    <property type="entry name" value="ATP-BINDING TRANSPORT PROTEIN-RELATED"/>
    <property type="match status" value="1"/>
</dbReference>
<feature type="coiled-coil region" evidence="6">
    <location>
        <begin position="558"/>
        <end position="585"/>
    </location>
</feature>
<dbReference type="SUPFAM" id="SSF52540">
    <property type="entry name" value="P-loop containing nucleoside triphosphate hydrolases"/>
    <property type="match status" value="2"/>
</dbReference>
<protein>
    <recommendedName>
        <fullName evidence="5">Probable ATP-binding protein YheS</fullName>
    </recommendedName>
</protein>
<dbReference type="Pfam" id="PF00005">
    <property type="entry name" value="ABC_tran"/>
    <property type="match status" value="2"/>
</dbReference>
<feature type="region of interest" description="Disordered" evidence="7">
    <location>
        <begin position="519"/>
        <end position="552"/>
    </location>
</feature>
<keyword evidence="10" id="KW-1185">Reference proteome</keyword>
<dbReference type="PROSITE" id="PS00211">
    <property type="entry name" value="ABC_TRANSPORTER_1"/>
    <property type="match status" value="2"/>
</dbReference>
<dbReference type="RefSeq" id="WP_041069148.1">
    <property type="nucleotide sequence ID" value="NZ_AP012273.1"/>
</dbReference>
<evidence type="ECO:0000256" key="2">
    <source>
        <dbReference type="ARBA" id="ARBA00022741"/>
    </source>
</evidence>
<feature type="domain" description="ABC transporter" evidence="8">
    <location>
        <begin position="2"/>
        <end position="246"/>
    </location>
</feature>
<dbReference type="CDD" id="cd03221">
    <property type="entry name" value="ABCF_EF-3"/>
    <property type="match status" value="2"/>
</dbReference>
<keyword evidence="6" id="KW-0175">Coiled coil</keyword>
<dbReference type="PROSITE" id="PS50893">
    <property type="entry name" value="ABC_TRANSPORTER_2"/>
    <property type="match status" value="2"/>
</dbReference>
<dbReference type="FunFam" id="3.40.50.300:FF:002053">
    <property type="entry name" value="ABC transporter ATP-binding protein"/>
    <property type="match status" value="1"/>
</dbReference>
<dbReference type="InterPro" id="IPR027417">
    <property type="entry name" value="P-loop_NTPase"/>
</dbReference>
<feature type="domain" description="ABC transporter" evidence="8">
    <location>
        <begin position="313"/>
        <end position="527"/>
    </location>
</feature>
<dbReference type="InterPro" id="IPR003593">
    <property type="entry name" value="AAA+_ATPase"/>
</dbReference>
<gene>
    <name evidence="9" type="ORF">TBH_C2563</name>
</gene>
<evidence type="ECO:0000256" key="6">
    <source>
        <dbReference type="SAM" id="Coils"/>
    </source>
</evidence>
<dbReference type="SMART" id="SM00382">
    <property type="entry name" value="AAA"/>
    <property type="match status" value="2"/>
</dbReference>
<dbReference type="EMBL" id="AP012273">
    <property type="protein sequence ID" value="BAO45469.1"/>
    <property type="molecule type" value="Genomic_DNA"/>
</dbReference>
<keyword evidence="1" id="KW-0677">Repeat</keyword>
<dbReference type="FunFam" id="3.40.50.300:FF:000011">
    <property type="entry name" value="Putative ABC transporter ATP-binding component"/>
    <property type="match status" value="1"/>
</dbReference>
<proteinExistence type="inferred from homology"/>